<proteinExistence type="predicted"/>
<sequence length="266" mass="29901">MGRLDTTLPLRGPVVERRNGKSYSRREIMDPVGYSDHETYLWQLDRTALDRTEFLVEPQAHHQHLDVGCGTGGFTFRALLPLSRPARRLMGVDLSPAMLKYARQHNDQGSVAYELLDIASPSEVAAFATQNGQFQRVYSFLCFHLVPDQTMAFRNIGKLLAADGECLVTACVTNPAVDAWLDLHVMPEWKSLVTDPRVLLPSSINFNYTGTLAQIEEDTRKCVFDAGLECVECEVVECTWLLRDVGHIFALAVEQKEDRVIFVNKG</sequence>
<evidence type="ECO:0000313" key="2">
    <source>
        <dbReference type="Proteomes" id="UP000821845"/>
    </source>
</evidence>
<organism evidence="1 2">
    <name type="scientific">Hyalomma asiaticum</name>
    <name type="common">Tick</name>
    <dbReference type="NCBI Taxonomy" id="266040"/>
    <lineage>
        <taxon>Eukaryota</taxon>
        <taxon>Metazoa</taxon>
        <taxon>Ecdysozoa</taxon>
        <taxon>Arthropoda</taxon>
        <taxon>Chelicerata</taxon>
        <taxon>Arachnida</taxon>
        <taxon>Acari</taxon>
        <taxon>Parasitiformes</taxon>
        <taxon>Ixodida</taxon>
        <taxon>Ixodoidea</taxon>
        <taxon>Ixodidae</taxon>
        <taxon>Hyalomminae</taxon>
        <taxon>Hyalomma</taxon>
    </lineage>
</organism>
<dbReference type="Proteomes" id="UP000821845">
    <property type="component" value="Chromosome 1"/>
</dbReference>
<name>A0ACB7TC82_HYAAI</name>
<keyword evidence="2" id="KW-1185">Reference proteome</keyword>
<comment type="caution">
    <text evidence="1">The sequence shown here is derived from an EMBL/GenBank/DDBJ whole genome shotgun (WGS) entry which is preliminary data.</text>
</comment>
<dbReference type="EMBL" id="CM023481">
    <property type="protein sequence ID" value="KAH6944630.1"/>
    <property type="molecule type" value="Genomic_DNA"/>
</dbReference>
<reference evidence="1" key="1">
    <citation type="submission" date="2020-05" db="EMBL/GenBank/DDBJ databases">
        <title>Large-scale comparative analyses of tick genomes elucidate their genetic diversity and vector capacities.</title>
        <authorList>
            <person name="Jia N."/>
            <person name="Wang J."/>
            <person name="Shi W."/>
            <person name="Du L."/>
            <person name="Sun Y."/>
            <person name="Zhan W."/>
            <person name="Jiang J."/>
            <person name="Wang Q."/>
            <person name="Zhang B."/>
            <person name="Ji P."/>
            <person name="Sakyi L.B."/>
            <person name="Cui X."/>
            <person name="Yuan T."/>
            <person name="Jiang B."/>
            <person name="Yang W."/>
            <person name="Lam T.T.-Y."/>
            <person name="Chang Q."/>
            <person name="Ding S."/>
            <person name="Wang X."/>
            <person name="Zhu J."/>
            <person name="Ruan X."/>
            <person name="Zhao L."/>
            <person name="Wei J."/>
            <person name="Que T."/>
            <person name="Du C."/>
            <person name="Cheng J."/>
            <person name="Dai P."/>
            <person name="Han X."/>
            <person name="Huang E."/>
            <person name="Gao Y."/>
            <person name="Liu J."/>
            <person name="Shao H."/>
            <person name="Ye R."/>
            <person name="Li L."/>
            <person name="Wei W."/>
            <person name="Wang X."/>
            <person name="Wang C."/>
            <person name="Yang T."/>
            <person name="Huo Q."/>
            <person name="Li W."/>
            <person name="Guo W."/>
            <person name="Chen H."/>
            <person name="Zhou L."/>
            <person name="Ni X."/>
            <person name="Tian J."/>
            <person name="Zhou Y."/>
            <person name="Sheng Y."/>
            <person name="Liu T."/>
            <person name="Pan Y."/>
            <person name="Xia L."/>
            <person name="Li J."/>
            <person name="Zhao F."/>
            <person name="Cao W."/>
        </authorList>
    </citation>
    <scope>NUCLEOTIDE SEQUENCE</scope>
    <source>
        <strain evidence="1">Hyas-2018</strain>
    </source>
</reference>
<gene>
    <name evidence="1" type="ORF">HPB50_004281</name>
</gene>
<protein>
    <submittedName>
        <fullName evidence="1">Uncharacterized protein</fullName>
    </submittedName>
</protein>
<accession>A0ACB7TC82</accession>
<evidence type="ECO:0000313" key="1">
    <source>
        <dbReference type="EMBL" id="KAH6944630.1"/>
    </source>
</evidence>